<feature type="transmembrane region" description="Helical" evidence="6">
    <location>
        <begin position="187"/>
        <end position="206"/>
    </location>
</feature>
<accession>A0ABS6D8W4</accession>
<feature type="transmembrane region" description="Helical" evidence="6">
    <location>
        <begin position="83"/>
        <end position="116"/>
    </location>
</feature>
<keyword evidence="4 6" id="KW-1133">Transmembrane helix</keyword>
<proteinExistence type="inferred from homology"/>
<dbReference type="PANTHER" id="PTHR31885:SF6">
    <property type="entry name" value="GH04784P"/>
    <property type="match status" value="1"/>
</dbReference>
<name>A0ABS6D8W4_9FIRM</name>
<dbReference type="Pfam" id="PF07947">
    <property type="entry name" value="YhhN"/>
    <property type="match status" value="1"/>
</dbReference>
<comment type="similarity">
    <text evidence="2">Belongs to the TMEM86 family.</text>
</comment>
<keyword evidence="8" id="KW-1185">Reference proteome</keyword>
<evidence type="ECO:0000256" key="5">
    <source>
        <dbReference type="ARBA" id="ARBA00023136"/>
    </source>
</evidence>
<evidence type="ECO:0000256" key="2">
    <source>
        <dbReference type="ARBA" id="ARBA00007375"/>
    </source>
</evidence>
<gene>
    <name evidence="7" type="ORF">HGO97_019765</name>
</gene>
<evidence type="ECO:0000256" key="4">
    <source>
        <dbReference type="ARBA" id="ARBA00022989"/>
    </source>
</evidence>
<evidence type="ECO:0000256" key="6">
    <source>
        <dbReference type="SAM" id="Phobius"/>
    </source>
</evidence>
<protein>
    <submittedName>
        <fullName evidence="7">Lysoplasmalogenase</fullName>
    </submittedName>
</protein>
<feature type="transmembrane region" description="Helical" evidence="6">
    <location>
        <begin position="27"/>
        <end position="47"/>
    </location>
</feature>
<evidence type="ECO:0000256" key="1">
    <source>
        <dbReference type="ARBA" id="ARBA00004141"/>
    </source>
</evidence>
<dbReference type="InterPro" id="IPR012506">
    <property type="entry name" value="TMEM86B-like"/>
</dbReference>
<dbReference type="EMBL" id="JABACJ020000026">
    <property type="protein sequence ID" value="MBU3878044.1"/>
    <property type="molecule type" value="Genomic_DNA"/>
</dbReference>
<evidence type="ECO:0000313" key="7">
    <source>
        <dbReference type="EMBL" id="MBU3878044.1"/>
    </source>
</evidence>
<dbReference type="RefSeq" id="WP_216244588.1">
    <property type="nucleotide sequence ID" value="NZ_JABACJ020000026.1"/>
</dbReference>
<evidence type="ECO:0000313" key="8">
    <source>
        <dbReference type="Proteomes" id="UP000723714"/>
    </source>
</evidence>
<feature type="transmembrane region" description="Helical" evidence="6">
    <location>
        <begin position="128"/>
        <end position="147"/>
    </location>
</feature>
<feature type="transmembrane region" description="Helical" evidence="6">
    <location>
        <begin position="153"/>
        <end position="175"/>
    </location>
</feature>
<dbReference type="Proteomes" id="UP000723714">
    <property type="component" value="Unassembled WGS sequence"/>
</dbReference>
<reference evidence="7 8" key="1">
    <citation type="submission" date="2021-06" db="EMBL/GenBank/DDBJ databases">
        <title>Faecalicatena sp. nov. isolated from porcine feces.</title>
        <authorList>
            <person name="Oh B.S."/>
            <person name="Lee J.H."/>
        </authorList>
    </citation>
    <scope>NUCLEOTIDE SEQUENCE [LARGE SCALE GENOMIC DNA]</scope>
    <source>
        <strain evidence="7 8">AGMB00832</strain>
    </source>
</reference>
<comment type="caution">
    <text evidence="7">The sequence shown here is derived from an EMBL/GenBank/DDBJ whole genome shotgun (WGS) entry which is preliminary data.</text>
</comment>
<sequence>MLIAAAVLMVLFGSIYFFWKEGGSRKPLIFKAVATLMAVLLAFYHAVNSEAADLWWLFFGILFYMAADVLLEIWFLSGVTAFGIGHICVIVSLLGTGAAAWNTVLIFLILYGGMFLVVRKYLKDLGKLLLPGVFYAALLCLMAALAISRGIKVQNLASVLTGIGGICFVVSDTILGWSHLSGNRRRGYSALLLILYYTAVYLLAAGRMM</sequence>
<feature type="transmembrane region" description="Helical" evidence="6">
    <location>
        <begin position="54"/>
        <end position="77"/>
    </location>
</feature>
<dbReference type="PANTHER" id="PTHR31885">
    <property type="entry name" value="GH04784P"/>
    <property type="match status" value="1"/>
</dbReference>
<organism evidence="7 8">
    <name type="scientific">Faecalicatena faecalis</name>
    <dbReference type="NCBI Taxonomy" id="2726362"/>
    <lineage>
        <taxon>Bacteria</taxon>
        <taxon>Bacillati</taxon>
        <taxon>Bacillota</taxon>
        <taxon>Clostridia</taxon>
        <taxon>Lachnospirales</taxon>
        <taxon>Lachnospiraceae</taxon>
        <taxon>Faecalicatena</taxon>
    </lineage>
</organism>
<comment type="subcellular location">
    <subcellularLocation>
        <location evidence="1">Membrane</location>
        <topology evidence="1">Multi-pass membrane protein</topology>
    </subcellularLocation>
</comment>
<evidence type="ECO:0000256" key="3">
    <source>
        <dbReference type="ARBA" id="ARBA00022692"/>
    </source>
</evidence>
<keyword evidence="5 6" id="KW-0472">Membrane</keyword>
<keyword evidence="3 6" id="KW-0812">Transmembrane</keyword>